<feature type="transmembrane region" description="Helical" evidence="1">
    <location>
        <begin position="12"/>
        <end position="39"/>
    </location>
</feature>
<comment type="caution">
    <text evidence="2">The sequence shown here is derived from an EMBL/GenBank/DDBJ whole genome shotgun (WGS) entry which is preliminary data.</text>
</comment>
<dbReference type="AlphaFoldDB" id="A0A542E9L0"/>
<keyword evidence="1" id="KW-0812">Transmembrane</keyword>
<keyword evidence="3" id="KW-1185">Reference proteome</keyword>
<accession>A0A542E9L0</accession>
<evidence type="ECO:0000313" key="2">
    <source>
        <dbReference type="EMBL" id="TQJ11993.1"/>
    </source>
</evidence>
<dbReference type="Proteomes" id="UP000316298">
    <property type="component" value="Unassembled WGS sequence"/>
</dbReference>
<dbReference type="OrthoDB" id="9840822at2"/>
<feature type="transmembrane region" description="Helical" evidence="1">
    <location>
        <begin position="45"/>
        <end position="68"/>
    </location>
</feature>
<reference evidence="2 3" key="1">
    <citation type="submission" date="2019-06" db="EMBL/GenBank/DDBJ databases">
        <title>Sequencing the genomes of 1000 actinobacteria strains.</title>
        <authorList>
            <person name="Klenk H.-P."/>
        </authorList>
    </citation>
    <scope>NUCLEOTIDE SEQUENCE [LARGE SCALE GENOMIC DNA]</scope>
    <source>
        <strain evidence="2 3">DSM 17305</strain>
    </source>
</reference>
<name>A0A542E9L0_9ACTN</name>
<gene>
    <name evidence="2" type="ORF">FB475_4919</name>
</gene>
<keyword evidence="1" id="KW-0472">Membrane</keyword>
<organism evidence="2 3">
    <name type="scientific">Kribbella jejuensis</name>
    <dbReference type="NCBI Taxonomy" id="236068"/>
    <lineage>
        <taxon>Bacteria</taxon>
        <taxon>Bacillati</taxon>
        <taxon>Actinomycetota</taxon>
        <taxon>Actinomycetes</taxon>
        <taxon>Propionibacteriales</taxon>
        <taxon>Kribbellaceae</taxon>
        <taxon>Kribbella</taxon>
    </lineage>
</organism>
<keyword evidence="1" id="KW-1133">Transmembrane helix</keyword>
<protein>
    <submittedName>
        <fullName evidence="2">Uncharacterized protein</fullName>
    </submittedName>
</protein>
<evidence type="ECO:0000313" key="3">
    <source>
        <dbReference type="Proteomes" id="UP000316298"/>
    </source>
</evidence>
<dbReference type="EMBL" id="VFMM01000002">
    <property type="protein sequence ID" value="TQJ11993.1"/>
    <property type="molecule type" value="Genomic_DNA"/>
</dbReference>
<dbReference type="RefSeq" id="WP_141858892.1">
    <property type="nucleotide sequence ID" value="NZ_BAAAKA010000005.1"/>
</dbReference>
<sequence>MSSSMAAGARVALAIGVIKWVLIAVAIIAAGMAILLPLLDPTTDYTLAVGIASAVGCLVWILFIWVLFGWFEHTLTALVTIARNTTPQFPVTYDVPPASYDQPRS</sequence>
<proteinExistence type="predicted"/>
<evidence type="ECO:0000256" key="1">
    <source>
        <dbReference type="SAM" id="Phobius"/>
    </source>
</evidence>